<feature type="transmembrane region" description="Helical" evidence="2">
    <location>
        <begin position="15"/>
        <end position="36"/>
    </location>
</feature>
<keyword evidence="2" id="KW-0812">Transmembrane</keyword>
<evidence type="ECO:0000313" key="4">
    <source>
        <dbReference type="Proteomes" id="UP000178155"/>
    </source>
</evidence>
<gene>
    <name evidence="3" type="ORF">A3I39_00430</name>
</gene>
<dbReference type="EMBL" id="MGKW01000029">
    <property type="protein sequence ID" value="OGN33494.1"/>
    <property type="molecule type" value="Genomic_DNA"/>
</dbReference>
<evidence type="ECO:0000256" key="1">
    <source>
        <dbReference type="SAM" id="MobiDB-lite"/>
    </source>
</evidence>
<organism evidence="3 4">
    <name type="scientific">Candidatus Yanofskybacteria bacterium RIFCSPLOWO2_02_FULL_47_9b</name>
    <dbReference type="NCBI Taxonomy" id="1802708"/>
    <lineage>
        <taxon>Bacteria</taxon>
        <taxon>Candidatus Yanofskyibacteriota</taxon>
    </lineage>
</organism>
<comment type="caution">
    <text evidence="3">The sequence shown here is derived from an EMBL/GenBank/DDBJ whole genome shotgun (WGS) entry which is preliminary data.</text>
</comment>
<keyword evidence="2" id="KW-0472">Membrane</keyword>
<feature type="region of interest" description="Disordered" evidence="1">
    <location>
        <begin position="94"/>
        <end position="113"/>
    </location>
</feature>
<name>A0A1F8H7J4_9BACT</name>
<evidence type="ECO:0000256" key="2">
    <source>
        <dbReference type="SAM" id="Phobius"/>
    </source>
</evidence>
<keyword evidence="2" id="KW-1133">Transmembrane helix</keyword>
<evidence type="ECO:0000313" key="3">
    <source>
        <dbReference type="EMBL" id="OGN33494.1"/>
    </source>
</evidence>
<protein>
    <submittedName>
        <fullName evidence="3">Uncharacterized protein</fullName>
    </submittedName>
</protein>
<dbReference type="AlphaFoldDB" id="A0A1F8H7J4"/>
<accession>A0A1F8H7J4</accession>
<proteinExistence type="predicted"/>
<reference evidence="3 4" key="1">
    <citation type="journal article" date="2016" name="Nat. Commun.">
        <title>Thousands of microbial genomes shed light on interconnected biogeochemical processes in an aquifer system.</title>
        <authorList>
            <person name="Anantharaman K."/>
            <person name="Brown C.T."/>
            <person name="Hug L.A."/>
            <person name="Sharon I."/>
            <person name="Castelle C.J."/>
            <person name="Probst A.J."/>
            <person name="Thomas B.C."/>
            <person name="Singh A."/>
            <person name="Wilkins M.J."/>
            <person name="Karaoz U."/>
            <person name="Brodie E.L."/>
            <person name="Williams K.H."/>
            <person name="Hubbard S.S."/>
            <person name="Banfield J.F."/>
        </authorList>
    </citation>
    <scope>NUCLEOTIDE SEQUENCE [LARGE SCALE GENOMIC DNA]</scope>
</reference>
<sequence>MKRLINHVNSKPEHIRHLVAIGCTVVVGAIVLGFWLRSFQKTTYALLNPGQEESSQQAQFATSSESLFDHITGAFSDIKAQISGLFAGPTSVQTQIQQQPAGPAYSLPVSDER</sequence>
<dbReference type="Proteomes" id="UP000178155">
    <property type="component" value="Unassembled WGS sequence"/>
</dbReference>